<reference evidence="2 3" key="1">
    <citation type="submission" date="2019-03" db="EMBL/GenBank/DDBJ databases">
        <title>Genomic Encyclopedia of Type Strains, Phase IV (KMG-IV): sequencing the most valuable type-strain genomes for metagenomic binning, comparative biology and taxonomic classification.</title>
        <authorList>
            <person name="Goeker M."/>
        </authorList>
    </citation>
    <scope>NUCLEOTIDE SEQUENCE [LARGE SCALE GENOMIC DNA]</scope>
    <source>
        <strain evidence="2 3">DSM 45707</strain>
    </source>
</reference>
<accession>A0A4R3LBR5</accession>
<protein>
    <submittedName>
        <fullName evidence="2">Uncharacterized protein</fullName>
    </submittedName>
</protein>
<evidence type="ECO:0000313" key="3">
    <source>
        <dbReference type="Proteomes" id="UP000294937"/>
    </source>
</evidence>
<name>A0A4R3LBR5_9BACL</name>
<evidence type="ECO:0000256" key="1">
    <source>
        <dbReference type="SAM" id="Phobius"/>
    </source>
</evidence>
<gene>
    <name evidence="2" type="ORF">EDD58_103381</name>
</gene>
<feature type="transmembrane region" description="Helical" evidence="1">
    <location>
        <begin position="85"/>
        <end position="105"/>
    </location>
</feature>
<dbReference type="RefSeq" id="WP_131924330.1">
    <property type="nucleotide sequence ID" value="NZ_SMAG01000003.1"/>
</dbReference>
<evidence type="ECO:0000313" key="2">
    <source>
        <dbReference type="EMBL" id="TCS94956.1"/>
    </source>
</evidence>
<organism evidence="2 3">
    <name type="scientific">Hazenella coriacea</name>
    <dbReference type="NCBI Taxonomy" id="1179467"/>
    <lineage>
        <taxon>Bacteria</taxon>
        <taxon>Bacillati</taxon>
        <taxon>Bacillota</taxon>
        <taxon>Bacilli</taxon>
        <taxon>Bacillales</taxon>
        <taxon>Thermoactinomycetaceae</taxon>
        <taxon>Hazenella</taxon>
    </lineage>
</organism>
<proteinExistence type="predicted"/>
<feature type="transmembrane region" description="Helical" evidence="1">
    <location>
        <begin position="44"/>
        <end position="65"/>
    </location>
</feature>
<comment type="caution">
    <text evidence="2">The sequence shown here is derived from an EMBL/GenBank/DDBJ whole genome shotgun (WGS) entry which is preliminary data.</text>
</comment>
<feature type="transmembrane region" description="Helical" evidence="1">
    <location>
        <begin position="17"/>
        <end position="37"/>
    </location>
</feature>
<keyword evidence="1" id="KW-1133">Transmembrane helix</keyword>
<dbReference type="AlphaFoldDB" id="A0A4R3LBR5"/>
<dbReference type="EMBL" id="SMAG01000003">
    <property type="protein sequence ID" value="TCS94956.1"/>
    <property type="molecule type" value="Genomic_DNA"/>
</dbReference>
<dbReference type="Proteomes" id="UP000294937">
    <property type="component" value="Unassembled WGS sequence"/>
</dbReference>
<keyword evidence="3" id="KW-1185">Reference proteome</keyword>
<keyword evidence="1" id="KW-0472">Membrane</keyword>
<sequence>MKINVEFEDPIVKERELTLWLTLFSFAEPFLLWFAMVKLIDLELVGVWSILICLALLTIRFIYIAKLIAYPLVWACLVGMISSGYVSIWVDVLAVLVAGGIRWWVMRAKGK</sequence>
<keyword evidence="1" id="KW-0812">Transmembrane</keyword>